<dbReference type="RefSeq" id="WP_252769482.1">
    <property type="nucleotide sequence ID" value="NZ_JAMXMC010000005.1"/>
</dbReference>
<feature type="signal peptide" evidence="1">
    <location>
        <begin position="1"/>
        <end position="32"/>
    </location>
</feature>
<protein>
    <submittedName>
        <fullName evidence="2">Uncharacterized protein</fullName>
    </submittedName>
</protein>
<reference evidence="2 3" key="1">
    <citation type="submission" date="2022-06" db="EMBL/GenBank/DDBJ databases">
        <title>Ideonella sp. NS12-5 Genome sequencing and assembly.</title>
        <authorList>
            <person name="Jung Y."/>
        </authorList>
    </citation>
    <scope>NUCLEOTIDE SEQUENCE [LARGE SCALE GENOMIC DNA]</scope>
    <source>
        <strain evidence="2 3">NS12-5</strain>
    </source>
</reference>
<dbReference type="Proteomes" id="UP001204851">
    <property type="component" value="Unassembled WGS sequence"/>
</dbReference>
<evidence type="ECO:0000313" key="3">
    <source>
        <dbReference type="Proteomes" id="UP001204851"/>
    </source>
</evidence>
<gene>
    <name evidence="2" type="ORF">M0L44_09485</name>
</gene>
<keyword evidence="1" id="KW-0732">Signal</keyword>
<name>A0ABT1BL42_9BURK</name>
<sequence length="178" mass="18393">MTKPGWRQPACKALLVVGGLVAGSLAGTAAQAGWSAGVTVEPEVTVAQVGLPAYPGAQRFRDPDGDDSAVDLKLWGGSLGLRVVALKYASRDSLPQVAAFYRQALAKLGPVLDCTAGSTQRSSRTATGLSCQDDHPEPGHVLLKAGSASQQTVVGVEPGPDGTVRFDLVRIEARGFTP</sequence>
<proteinExistence type="predicted"/>
<feature type="chain" id="PRO_5046034628" evidence="1">
    <location>
        <begin position="33"/>
        <end position="178"/>
    </location>
</feature>
<dbReference type="EMBL" id="JAMXMC010000005">
    <property type="protein sequence ID" value="MCO5976940.1"/>
    <property type="molecule type" value="Genomic_DNA"/>
</dbReference>
<organism evidence="2 3">
    <name type="scientific">Ideonella oryzae</name>
    <dbReference type="NCBI Taxonomy" id="2937441"/>
    <lineage>
        <taxon>Bacteria</taxon>
        <taxon>Pseudomonadati</taxon>
        <taxon>Pseudomonadota</taxon>
        <taxon>Betaproteobacteria</taxon>
        <taxon>Burkholderiales</taxon>
        <taxon>Sphaerotilaceae</taxon>
        <taxon>Ideonella</taxon>
    </lineage>
</organism>
<comment type="caution">
    <text evidence="2">The sequence shown here is derived from an EMBL/GenBank/DDBJ whole genome shotgun (WGS) entry which is preliminary data.</text>
</comment>
<evidence type="ECO:0000313" key="2">
    <source>
        <dbReference type="EMBL" id="MCO5976940.1"/>
    </source>
</evidence>
<accession>A0ABT1BL42</accession>
<evidence type="ECO:0000256" key="1">
    <source>
        <dbReference type="SAM" id="SignalP"/>
    </source>
</evidence>
<keyword evidence="3" id="KW-1185">Reference proteome</keyword>